<dbReference type="GO" id="GO:0016805">
    <property type="term" value="F:dipeptidase activity"/>
    <property type="evidence" value="ECO:0007669"/>
    <property type="project" value="InterPro"/>
</dbReference>
<reference evidence="1" key="1">
    <citation type="submission" date="2021-01" db="EMBL/GenBank/DDBJ databases">
        <title>Genome sequence of Phenylobacterium sp. 20VBR1 isolated from a valley glaceir, Ny-Alesund, Svalbard.</title>
        <authorList>
            <person name="Thomas F.A."/>
            <person name="Krishnan K.P."/>
            <person name="Sinha R.K."/>
        </authorList>
    </citation>
    <scope>NUCLEOTIDE SEQUENCE</scope>
    <source>
        <strain evidence="1">20VBR1</strain>
    </source>
</reference>
<dbReference type="GO" id="GO:0070004">
    <property type="term" value="F:cysteine-type exopeptidase activity"/>
    <property type="evidence" value="ECO:0007669"/>
    <property type="project" value="InterPro"/>
</dbReference>
<gene>
    <name evidence="1" type="ORF">JKL49_22085</name>
</gene>
<dbReference type="PANTHER" id="PTHR12994:SF17">
    <property type="entry name" value="LD30995P"/>
    <property type="match status" value="1"/>
</dbReference>
<name>A0A974P2N8_9CAUL</name>
<organism evidence="1">
    <name type="scientific">Phenylobacterium glaciei</name>
    <dbReference type="NCBI Taxonomy" id="2803784"/>
    <lineage>
        <taxon>Bacteria</taxon>
        <taxon>Pseudomonadati</taxon>
        <taxon>Pseudomonadota</taxon>
        <taxon>Alphaproteobacteria</taxon>
        <taxon>Caulobacterales</taxon>
        <taxon>Caulobacteraceae</taxon>
        <taxon>Phenylobacterium</taxon>
    </lineage>
</organism>
<accession>A0A974P2N8</accession>
<dbReference type="Gene3D" id="3.60.60.10">
    <property type="entry name" value="Penicillin V Acylase, Chain A"/>
    <property type="match status" value="1"/>
</dbReference>
<evidence type="ECO:0000313" key="1">
    <source>
        <dbReference type="EMBL" id="QQZ49588.1"/>
    </source>
</evidence>
<proteinExistence type="predicted"/>
<dbReference type="InterPro" id="IPR005322">
    <property type="entry name" value="Peptidase_C69"/>
</dbReference>
<sequence>MIIELLERHGQGGDCGHLGRFYYHNGFIVADAREAYVLETMGRDWVVERVAGRRSLSNAYSIGTGYSDISPGLAAQGQGRFDVAAHLIDEVRDAVSFGRGRCARGQGLMDRAGDQLDPAVMMAILRDHGDAADWSPANTVGRTICMHAASGRVAASRWPRWSLRWGPSARCTG</sequence>
<dbReference type="AlphaFoldDB" id="A0A974P2N8"/>
<dbReference type="EMBL" id="CP068570">
    <property type="protein sequence ID" value="QQZ49588.1"/>
    <property type="molecule type" value="Genomic_DNA"/>
</dbReference>
<dbReference type="PANTHER" id="PTHR12994">
    <property type="entry name" value="SECERNIN"/>
    <property type="match status" value="1"/>
</dbReference>
<protein>
    <submittedName>
        <fullName evidence="1">Uncharacterized protein</fullName>
    </submittedName>
</protein>
<dbReference type="GO" id="GO:0006508">
    <property type="term" value="P:proteolysis"/>
    <property type="evidence" value="ECO:0007669"/>
    <property type="project" value="InterPro"/>
</dbReference>